<protein>
    <recommendedName>
        <fullName evidence="4">Helix-turn-helix domain-containing protein</fullName>
    </recommendedName>
</protein>
<evidence type="ECO:0000313" key="3">
    <source>
        <dbReference type="Proteomes" id="UP000238322"/>
    </source>
</evidence>
<name>A0A2S8FZH7_9BACT</name>
<dbReference type="AlphaFoldDB" id="A0A2S8FZH7"/>
<evidence type="ECO:0008006" key="4">
    <source>
        <dbReference type="Google" id="ProtNLM"/>
    </source>
</evidence>
<dbReference type="SUPFAM" id="SSF46955">
    <property type="entry name" value="Putative DNA-binding domain"/>
    <property type="match status" value="1"/>
</dbReference>
<sequence length="121" mass="13783">MAINQGYQPIVLSLAQVAEMWSVSPRTVERWISSNEFPKPAKQGSGSFWHYETLNLWARLQLLQANPDLASEVAQMDKTPLHPQPESSLVKKDRRRRSTPSDPDQKPFQPVTVTRRKGDTV</sequence>
<accession>A0A2S8FZH7</accession>
<gene>
    <name evidence="2" type="ORF">C5Y83_06485</name>
</gene>
<organism evidence="2 3">
    <name type="scientific">Blastopirellula marina</name>
    <dbReference type="NCBI Taxonomy" id="124"/>
    <lineage>
        <taxon>Bacteria</taxon>
        <taxon>Pseudomonadati</taxon>
        <taxon>Planctomycetota</taxon>
        <taxon>Planctomycetia</taxon>
        <taxon>Pirellulales</taxon>
        <taxon>Pirellulaceae</taxon>
        <taxon>Blastopirellula</taxon>
    </lineage>
</organism>
<reference evidence="2 3" key="1">
    <citation type="submission" date="2018-02" db="EMBL/GenBank/DDBJ databases">
        <title>Comparative genomes isolates from brazilian mangrove.</title>
        <authorList>
            <person name="Araujo J.E."/>
            <person name="Taketani R.G."/>
            <person name="Silva M.C.P."/>
            <person name="Loureco M.V."/>
            <person name="Andreote F.D."/>
        </authorList>
    </citation>
    <scope>NUCLEOTIDE SEQUENCE [LARGE SCALE GENOMIC DNA]</scope>
    <source>
        <strain evidence="2 3">Hex-1 MGV</strain>
    </source>
</reference>
<proteinExistence type="predicted"/>
<evidence type="ECO:0000313" key="2">
    <source>
        <dbReference type="EMBL" id="PQO37588.1"/>
    </source>
</evidence>
<dbReference type="EMBL" id="PUHY01000005">
    <property type="protein sequence ID" value="PQO37588.1"/>
    <property type="molecule type" value="Genomic_DNA"/>
</dbReference>
<dbReference type="Proteomes" id="UP000238322">
    <property type="component" value="Unassembled WGS sequence"/>
</dbReference>
<dbReference type="RefSeq" id="WP_105328837.1">
    <property type="nucleotide sequence ID" value="NZ_PUHY01000005.1"/>
</dbReference>
<feature type="region of interest" description="Disordered" evidence="1">
    <location>
        <begin position="71"/>
        <end position="121"/>
    </location>
</feature>
<comment type="caution">
    <text evidence="2">The sequence shown here is derived from an EMBL/GenBank/DDBJ whole genome shotgun (WGS) entry which is preliminary data.</text>
</comment>
<dbReference type="OrthoDB" id="8455288at2"/>
<dbReference type="InterPro" id="IPR009061">
    <property type="entry name" value="DNA-bd_dom_put_sf"/>
</dbReference>
<evidence type="ECO:0000256" key="1">
    <source>
        <dbReference type="SAM" id="MobiDB-lite"/>
    </source>
</evidence>